<dbReference type="Pfam" id="PF13610">
    <property type="entry name" value="DDE_Tnp_IS240"/>
    <property type="match status" value="1"/>
</dbReference>
<gene>
    <name evidence="2" type="ORF">SAMN02745193_01399</name>
</gene>
<name>A0A1M7SCP5_9SPHN</name>
<keyword evidence="3" id="KW-1185">Reference proteome</keyword>
<evidence type="ECO:0000259" key="1">
    <source>
        <dbReference type="Pfam" id="PF13610"/>
    </source>
</evidence>
<dbReference type="PANTHER" id="PTHR35528">
    <property type="entry name" value="BLL1675 PROTEIN"/>
    <property type="match status" value="1"/>
</dbReference>
<dbReference type="Proteomes" id="UP000184391">
    <property type="component" value="Unassembled WGS sequence"/>
</dbReference>
<dbReference type="PANTHER" id="PTHR35528:SF3">
    <property type="entry name" value="BLL1675 PROTEIN"/>
    <property type="match status" value="1"/>
</dbReference>
<dbReference type="AlphaFoldDB" id="A0A1M7SCP5"/>
<protein>
    <submittedName>
        <fullName evidence="2">DDE domain-containing protein</fullName>
    </submittedName>
</protein>
<dbReference type="Gene3D" id="3.30.420.10">
    <property type="entry name" value="Ribonuclease H-like superfamily/Ribonuclease H"/>
    <property type="match status" value="1"/>
</dbReference>
<proteinExistence type="predicted"/>
<dbReference type="InterPro" id="IPR036397">
    <property type="entry name" value="RNaseH_sf"/>
</dbReference>
<reference evidence="3" key="1">
    <citation type="submission" date="2016-12" db="EMBL/GenBank/DDBJ databases">
        <authorList>
            <person name="Varghese N."/>
            <person name="Submissions S."/>
        </authorList>
    </citation>
    <scope>NUCLEOTIDE SEQUENCE [LARGE SCALE GENOMIC DNA]</scope>
    <source>
        <strain evidence="3">DSM 11032</strain>
    </source>
</reference>
<dbReference type="STRING" id="198312.SAMN02745193_01399"/>
<dbReference type="EMBL" id="FRDF01000007">
    <property type="protein sequence ID" value="SHN55982.1"/>
    <property type="molecule type" value="Genomic_DNA"/>
</dbReference>
<evidence type="ECO:0000313" key="2">
    <source>
        <dbReference type="EMBL" id="SHN55982.1"/>
    </source>
</evidence>
<dbReference type="GO" id="GO:0003676">
    <property type="term" value="F:nucleic acid binding"/>
    <property type="evidence" value="ECO:0007669"/>
    <property type="project" value="InterPro"/>
</dbReference>
<evidence type="ECO:0000313" key="3">
    <source>
        <dbReference type="Proteomes" id="UP000184391"/>
    </source>
</evidence>
<sequence length="97" mass="11328">MFAADIRRQRVSRMKGFQQWRWHLDEVFVNINGERHYMWHAVDHEGEVLESYVTKKRDRSAALAFLKKALKRHGGAETIVTDGLKSYPAAMRELGNL</sequence>
<accession>A0A1M7SCP5</accession>
<organism evidence="2 3">
    <name type="scientific">Erythrobacter sanguineus</name>
    <dbReference type="NCBI Taxonomy" id="198312"/>
    <lineage>
        <taxon>Bacteria</taxon>
        <taxon>Pseudomonadati</taxon>
        <taxon>Pseudomonadota</taxon>
        <taxon>Alphaproteobacteria</taxon>
        <taxon>Sphingomonadales</taxon>
        <taxon>Erythrobacteraceae</taxon>
        <taxon>Erythrobacter/Porphyrobacter group</taxon>
        <taxon>Erythrobacter</taxon>
    </lineage>
</organism>
<dbReference type="InterPro" id="IPR032874">
    <property type="entry name" value="DDE_dom"/>
</dbReference>
<dbReference type="InterPro" id="IPR052183">
    <property type="entry name" value="IS_Transposase"/>
</dbReference>
<dbReference type="InterPro" id="IPR012337">
    <property type="entry name" value="RNaseH-like_sf"/>
</dbReference>
<feature type="domain" description="DDE" evidence="1">
    <location>
        <begin position="20"/>
        <end position="95"/>
    </location>
</feature>
<dbReference type="SUPFAM" id="SSF53098">
    <property type="entry name" value="Ribonuclease H-like"/>
    <property type="match status" value="1"/>
</dbReference>